<dbReference type="InterPro" id="IPR008271">
    <property type="entry name" value="Ser/Thr_kinase_AS"/>
</dbReference>
<name>A0A0C3DZA2_9AGAM</name>
<dbReference type="InterPro" id="IPR011009">
    <property type="entry name" value="Kinase-like_dom_sf"/>
</dbReference>
<dbReference type="HOGENOM" id="CLU_000288_7_18_1"/>
<evidence type="ECO:0000313" key="3">
    <source>
        <dbReference type="Proteomes" id="UP000053989"/>
    </source>
</evidence>
<feature type="domain" description="Protein kinase" evidence="1">
    <location>
        <begin position="1"/>
        <end position="226"/>
    </location>
</feature>
<dbReference type="EMBL" id="KN822054">
    <property type="protein sequence ID" value="KIM61191.1"/>
    <property type="molecule type" value="Genomic_DNA"/>
</dbReference>
<keyword evidence="3" id="KW-1185">Reference proteome</keyword>
<dbReference type="Pfam" id="PF00069">
    <property type="entry name" value="Pkinase"/>
    <property type="match status" value="1"/>
</dbReference>
<organism evidence="2 3">
    <name type="scientific">Scleroderma citrinum Foug A</name>
    <dbReference type="NCBI Taxonomy" id="1036808"/>
    <lineage>
        <taxon>Eukaryota</taxon>
        <taxon>Fungi</taxon>
        <taxon>Dikarya</taxon>
        <taxon>Basidiomycota</taxon>
        <taxon>Agaricomycotina</taxon>
        <taxon>Agaricomycetes</taxon>
        <taxon>Agaricomycetidae</taxon>
        <taxon>Boletales</taxon>
        <taxon>Sclerodermatineae</taxon>
        <taxon>Sclerodermataceae</taxon>
        <taxon>Scleroderma</taxon>
    </lineage>
</organism>
<reference evidence="2 3" key="1">
    <citation type="submission" date="2014-04" db="EMBL/GenBank/DDBJ databases">
        <authorList>
            <consortium name="DOE Joint Genome Institute"/>
            <person name="Kuo A."/>
            <person name="Kohler A."/>
            <person name="Nagy L.G."/>
            <person name="Floudas D."/>
            <person name="Copeland A."/>
            <person name="Barry K.W."/>
            <person name="Cichocki N."/>
            <person name="Veneault-Fourrey C."/>
            <person name="LaButti K."/>
            <person name="Lindquist E.A."/>
            <person name="Lipzen A."/>
            <person name="Lundell T."/>
            <person name="Morin E."/>
            <person name="Murat C."/>
            <person name="Sun H."/>
            <person name="Tunlid A."/>
            <person name="Henrissat B."/>
            <person name="Grigoriev I.V."/>
            <person name="Hibbett D.S."/>
            <person name="Martin F."/>
            <person name="Nordberg H.P."/>
            <person name="Cantor M.N."/>
            <person name="Hua S.X."/>
        </authorList>
    </citation>
    <scope>NUCLEOTIDE SEQUENCE [LARGE SCALE GENOMIC DNA]</scope>
    <source>
        <strain evidence="2 3">Foug A</strain>
    </source>
</reference>
<dbReference type="InParanoid" id="A0A0C3DZA2"/>
<dbReference type="SMART" id="SM00220">
    <property type="entry name" value="S_TKc"/>
    <property type="match status" value="1"/>
</dbReference>
<dbReference type="AlphaFoldDB" id="A0A0C3DZA2"/>
<dbReference type="OrthoDB" id="346907at2759"/>
<dbReference type="Gene3D" id="1.10.510.10">
    <property type="entry name" value="Transferase(Phosphotransferase) domain 1"/>
    <property type="match status" value="1"/>
</dbReference>
<dbReference type="GO" id="GO:0004674">
    <property type="term" value="F:protein serine/threonine kinase activity"/>
    <property type="evidence" value="ECO:0007669"/>
    <property type="project" value="TreeGrafter"/>
</dbReference>
<sequence length="252" mass="28194">LKEVHVWSKLDHTNVHPLLGIITEFELTVSIVSPWMRNGSAHDYVQNKAVDPRPLIEGIAEGLHYLHNHEPHPIFHGDLKGANVLISDNGEALLTDFGFSVAVNSSFSMAMSRTAGTKGTLRWMSPEILDGDEISPEADVWAFGMTALELFTRKDPFHCCTTTAAIIAGIVRYGPDRPSTNDTCARMTDKWWDICSRCCIYEPKSRPKMSYVIQTITRMVCSLPFTMLPVTYYPCRGACPMPPFPMVLEVEC</sequence>
<evidence type="ECO:0000259" key="1">
    <source>
        <dbReference type="PROSITE" id="PS50011"/>
    </source>
</evidence>
<feature type="non-terminal residue" evidence="2">
    <location>
        <position position="1"/>
    </location>
</feature>
<dbReference type="Proteomes" id="UP000053989">
    <property type="component" value="Unassembled WGS sequence"/>
</dbReference>
<dbReference type="InterPro" id="IPR051681">
    <property type="entry name" value="Ser/Thr_Kinases-Pseudokinases"/>
</dbReference>
<dbReference type="GO" id="GO:0005524">
    <property type="term" value="F:ATP binding"/>
    <property type="evidence" value="ECO:0007669"/>
    <property type="project" value="InterPro"/>
</dbReference>
<accession>A0A0C3DZA2</accession>
<dbReference type="InterPro" id="IPR000719">
    <property type="entry name" value="Prot_kinase_dom"/>
</dbReference>
<dbReference type="STRING" id="1036808.A0A0C3DZA2"/>
<protein>
    <recommendedName>
        <fullName evidence="1">Protein kinase domain-containing protein</fullName>
    </recommendedName>
</protein>
<dbReference type="PIRSF" id="PIRSF000654">
    <property type="entry name" value="Integrin-linked_kinase"/>
    <property type="match status" value="1"/>
</dbReference>
<evidence type="ECO:0000313" key="2">
    <source>
        <dbReference type="EMBL" id="KIM61191.1"/>
    </source>
</evidence>
<dbReference type="PROSITE" id="PS50011">
    <property type="entry name" value="PROTEIN_KINASE_DOM"/>
    <property type="match status" value="1"/>
</dbReference>
<dbReference type="SUPFAM" id="SSF56112">
    <property type="entry name" value="Protein kinase-like (PK-like)"/>
    <property type="match status" value="1"/>
</dbReference>
<dbReference type="PROSITE" id="PS00108">
    <property type="entry name" value="PROTEIN_KINASE_ST"/>
    <property type="match status" value="1"/>
</dbReference>
<dbReference type="PANTHER" id="PTHR44329">
    <property type="entry name" value="SERINE/THREONINE-PROTEIN KINASE TNNI3K-RELATED"/>
    <property type="match status" value="1"/>
</dbReference>
<reference evidence="3" key="2">
    <citation type="submission" date="2015-01" db="EMBL/GenBank/DDBJ databases">
        <title>Evolutionary Origins and Diversification of the Mycorrhizal Mutualists.</title>
        <authorList>
            <consortium name="DOE Joint Genome Institute"/>
            <consortium name="Mycorrhizal Genomics Consortium"/>
            <person name="Kohler A."/>
            <person name="Kuo A."/>
            <person name="Nagy L.G."/>
            <person name="Floudas D."/>
            <person name="Copeland A."/>
            <person name="Barry K.W."/>
            <person name="Cichocki N."/>
            <person name="Veneault-Fourrey C."/>
            <person name="LaButti K."/>
            <person name="Lindquist E.A."/>
            <person name="Lipzen A."/>
            <person name="Lundell T."/>
            <person name="Morin E."/>
            <person name="Murat C."/>
            <person name="Riley R."/>
            <person name="Ohm R."/>
            <person name="Sun H."/>
            <person name="Tunlid A."/>
            <person name="Henrissat B."/>
            <person name="Grigoriev I.V."/>
            <person name="Hibbett D.S."/>
            <person name="Martin F."/>
        </authorList>
    </citation>
    <scope>NUCLEOTIDE SEQUENCE [LARGE SCALE GENOMIC DNA]</scope>
    <source>
        <strain evidence="3">Foug A</strain>
    </source>
</reference>
<proteinExistence type="predicted"/>
<gene>
    <name evidence="2" type="ORF">SCLCIDRAFT_122578</name>
</gene>